<sequence length="332" mass="35100">MKAILSKAVGGPETLVLEEVADPKPGPGKVLLNIKACGVNYPDTLMIVDKYQFKPERPYSPGGEVAGIVEAVGENVTKVRVGDRVIGSTGHGGMAEKVVVDEFRCIPMPDNMPFDEASAFILTYGTSHYALKDRGELKPGETLLVLGAAGGVGLAAVELGKAMGARVIAGVSSQDKADFVRTHGADDVVVYPRGPFDKDGKKALADLFKKACGEKGADVIYDGVGGDYAEASLRAIGWEGRFLVVGFPAGIPAIPLNLTLLKSCQIIGVFWGAWVARNNKGFGESIAELMDFYKKGLVKPHVSERFPLARAGDAIAHLAARKAMGKVVVTMD</sequence>
<dbReference type="SUPFAM" id="SSF51735">
    <property type="entry name" value="NAD(P)-binding Rossmann-fold domains"/>
    <property type="match status" value="1"/>
</dbReference>
<dbReference type="Pfam" id="PF08240">
    <property type="entry name" value="ADH_N"/>
    <property type="match status" value="1"/>
</dbReference>
<dbReference type="GO" id="GO:0016491">
    <property type="term" value="F:oxidoreductase activity"/>
    <property type="evidence" value="ECO:0007669"/>
    <property type="project" value="InterPro"/>
</dbReference>
<dbReference type="Pfam" id="PF00107">
    <property type="entry name" value="ADH_zinc_N"/>
    <property type="match status" value="1"/>
</dbReference>
<reference evidence="2" key="1">
    <citation type="journal article" date="2014" name="Int. J. Syst. Evol. Microbiol.">
        <title>Complete genome sequence of Corynebacterium casei LMG S-19264T (=DSM 44701T), isolated from a smear-ripened cheese.</title>
        <authorList>
            <consortium name="US DOE Joint Genome Institute (JGI-PGF)"/>
            <person name="Walter F."/>
            <person name="Albersmeier A."/>
            <person name="Kalinowski J."/>
            <person name="Ruckert C."/>
        </authorList>
    </citation>
    <scope>NUCLEOTIDE SEQUENCE</scope>
    <source>
        <strain evidence="2">CGMCC 1.12919</strain>
    </source>
</reference>
<comment type="caution">
    <text evidence="2">The sequence shown here is derived from an EMBL/GenBank/DDBJ whole genome shotgun (WGS) entry which is preliminary data.</text>
</comment>
<evidence type="ECO:0000313" key="2">
    <source>
        <dbReference type="EMBL" id="GGC66808.1"/>
    </source>
</evidence>
<keyword evidence="3" id="KW-1185">Reference proteome</keyword>
<dbReference type="SMART" id="SM00829">
    <property type="entry name" value="PKS_ER"/>
    <property type="match status" value="1"/>
</dbReference>
<feature type="domain" description="Enoyl reductase (ER)" evidence="1">
    <location>
        <begin position="10"/>
        <end position="329"/>
    </location>
</feature>
<evidence type="ECO:0000313" key="3">
    <source>
        <dbReference type="Proteomes" id="UP000637002"/>
    </source>
</evidence>
<dbReference type="InterPro" id="IPR011032">
    <property type="entry name" value="GroES-like_sf"/>
</dbReference>
<dbReference type="Gene3D" id="3.40.50.720">
    <property type="entry name" value="NAD(P)-binding Rossmann-like Domain"/>
    <property type="match status" value="1"/>
</dbReference>
<dbReference type="InterPro" id="IPR013149">
    <property type="entry name" value="ADH-like_C"/>
</dbReference>
<dbReference type="InterPro" id="IPR051397">
    <property type="entry name" value="Zn-ADH-like_protein"/>
</dbReference>
<protein>
    <submittedName>
        <fullName evidence="2">NADPH:quinone oxidoreductase</fullName>
    </submittedName>
</protein>
<dbReference type="EMBL" id="BMGG01000004">
    <property type="protein sequence ID" value="GGC66808.1"/>
    <property type="molecule type" value="Genomic_DNA"/>
</dbReference>
<dbReference type="SUPFAM" id="SSF50129">
    <property type="entry name" value="GroES-like"/>
    <property type="match status" value="1"/>
</dbReference>
<dbReference type="InterPro" id="IPR020843">
    <property type="entry name" value="ER"/>
</dbReference>
<dbReference type="RefSeq" id="WP_188609652.1">
    <property type="nucleotide sequence ID" value="NZ_BMGG01000004.1"/>
</dbReference>
<evidence type="ECO:0000259" key="1">
    <source>
        <dbReference type="SMART" id="SM00829"/>
    </source>
</evidence>
<gene>
    <name evidence="2" type="ORF">GCM10010994_26740</name>
</gene>
<proteinExistence type="predicted"/>
<name>A0A916XEV9_9HYPH</name>
<dbReference type="Proteomes" id="UP000637002">
    <property type="component" value="Unassembled WGS sequence"/>
</dbReference>
<organism evidence="2 3">
    <name type="scientific">Chelatococcus reniformis</name>
    <dbReference type="NCBI Taxonomy" id="1494448"/>
    <lineage>
        <taxon>Bacteria</taxon>
        <taxon>Pseudomonadati</taxon>
        <taxon>Pseudomonadota</taxon>
        <taxon>Alphaproteobacteria</taxon>
        <taxon>Hyphomicrobiales</taxon>
        <taxon>Chelatococcaceae</taxon>
        <taxon>Chelatococcus</taxon>
    </lineage>
</organism>
<accession>A0A916XEV9</accession>
<dbReference type="PANTHER" id="PTHR43677:SF4">
    <property type="entry name" value="QUINONE OXIDOREDUCTASE-LIKE PROTEIN 2"/>
    <property type="match status" value="1"/>
</dbReference>
<dbReference type="InterPro" id="IPR036291">
    <property type="entry name" value="NAD(P)-bd_dom_sf"/>
</dbReference>
<dbReference type="PANTHER" id="PTHR43677">
    <property type="entry name" value="SHORT-CHAIN DEHYDROGENASE/REDUCTASE"/>
    <property type="match status" value="1"/>
</dbReference>
<reference evidence="2" key="2">
    <citation type="submission" date="2020-09" db="EMBL/GenBank/DDBJ databases">
        <authorList>
            <person name="Sun Q."/>
            <person name="Zhou Y."/>
        </authorList>
    </citation>
    <scope>NUCLEOTIDE SEQUENCE</scope>
    <source>
        <strain evidence="2">CGMCC 1.12919</strain>
    </source>
</reference>
<dbReference type="Gene3D" id="3.90.180.10">
    <property type="entry name" value="Medium-chain alcohol dehydrogenases, catalytic domain"/>
    <property type="match status" value="1"/>
</dbReference>
<dbReference type="CDD" id="cd08241">
    <property type="entry name" value="QOR1"/>
    <property type="match status" value="1"/>
</dbReference>
<dbReference type="InterPro" id="IPR013154">
    <property type="entry name" value="ADH-like_N"/>
</dbReference>
<dbReference type="AlphaFoldDB" id="A0A916XEV9"/>